<dbReference type="InterPro" id="IPR032675">
    <property type="entry name" value="LRR_dom_sf"/>
</dbReference>
<feature type="region of interest" description="Disordered" evidence="3">
    <location>
        <begin position="1"/>
        <end position="91"/>
    </location>
</feature>
<dbReference type="OrthoDB" id="10035877at2759"/>
<feature type="region of interest" description="Disordered" evidence="3">
    <location>
        <begin position="148"/>
        <end position="206"/>
    </location>
</feature>
<name>A0A8K0F2E5_BRALA</name>
<protein>
    <submittedName>
        <fullName evidence="5">NLRC4 protein</fullName>
    </submittedName>
</protein>
<evidence type="ECO:0000259" key="4">
    <source>
        <dbReference type="PROSITE" id="PS50837"/>
    </source>
</evidence>
<evidence type="ECO:0000313" key="6">
    <source>
        <dbReference type="Proteomes" id="UP000838412"/>
    </source>
</evidence>
<dbReference type="InterPro" id="IPR007111">
    <property type="entry name" value="NACHT_NTPase"/>
</dbReference>
<feature type="region of interest" description="Disordered" evidence="3">
    <location>
        <begin position="109"/>
        <end position="134"/>
    </location>
</feature>
<feature type="compositionally biased region" description="Basic residues" evidence="3">
    <location>
        <begin position="33"/>
        <end position="43"/>
    </location>
</feature>
<feature type="compositionally biased region" description="Basic and acidic residues" evidence="3">
    <location>
        <begin position="78"/>
        <end position="89"/>
    </location>
</feature>
<evidence type="ECO:0000256" key="2">
    <source>
        <dbReference type="ARBA" id="ARBA00022840"/>
    </source>
</evidence>
<dbReference type="SMART" id="SM00368">
    <property type="entry name" value="LRR_RI"/>
    <property type="match status" value="2"/>
</dbReference>
<feature type="compositionally biased region" description="Basic and acidic residues" evidence="3">
    <location>
        <begin position="44"/>
        <end position="59"/>
    </location>
</feature>
<feature type="compositionally biased region" description="Basic and acidic residues" evidence="3">
    <location>
        <begin position="10"/>
        <end position="25"/>
    </location>
</feature>
<sequence length="1016" mass="115521">MGNLLSKRRPQSDRDSSRGVKEPRRQSSVLRSLRLRKSKPSSRLKKESRPPSRLKKEQPENILTSEDTRPLAESTPKQLHDAQKSDHADISICSIDEGTRITEVKIVHDAEDGSHQESIDGKGEKDKSSEDTGARRTDVMLQNMACSPPDSGLESTHDNMGPGSSTRTATVPVSVHQPDDPGVSSTAEPGINTMGDKHQEESTWEAPNRQVNTTVTGDHNVTVTTGDNSEVNIYQYSNSYSQDSGITTANKPFPLEKCQDTLKNHYRKRRGKIQLLPWNKDDTINVDDIFTSVDLMVHNKCGTSRDFKRKPVESIEDILSSREDCPNPKHILIWGAAGIGKTTILAKLLQVWTNESSEALKKYDLVFEIALRLVKKSQSLVDCIFDQLLPYDVDFTKDDLSGFIKDNDKVLIILDGYDEFEIEESGEIYSLLNYKFLQKSTIVVTTRPTRISDAINLMDPDTRVEIVGFSPDNVVSFVRNWFNNNPEQAQTLLQRISPTVLHTGILSVPFLLVLTCLLWEEDSNIPVSDQVCPLYDQLIDYLVKRYQTKDANPQSSGVIEQTLSSLGELAFDSLLKNTLLFREEDVHKYCKTGHEAPVHLGLLFMQKNSSKLNPANQFSFSHKTMQEYFAGRHLATKLESQDDAAKKDTLYSCFPNLRSVLQLNNLLVFTCGRLRQDATCVLSHLDDIFSHSNVKHLEEEFYTFFHRARFRKRWNTDMNLDGFSDNEGREAELQCVGQWNDYPRELLIYQNSMEAFLLCCYESGHTEQFAKVMFKRNTVQFSGAYPRLYSVLSRAIADGKEKVEQLRLVNTQYFVLGSVLKQLHQLSNLTELNLRQSRLGQQEVHCTTSIRLNRKLTKRQLLKQVDEVYVEKAPSLLAKYLPSLRLLKKFVLSWNDLGPEDIKQLLPAIRQLNDLEELFLSGNDLTDLGKDVAELVTSLPKLEVFKVFFCQLCLEELLEIASSLQQHCPNLKQVNYQLNLVQRGESTCIGEEERETVRAKLKEGVNVCWEHQEPLG</sequence>
<dbReference type="SUPFAM" id="SSF52540">
    <property type="entry name" value="P-loop containing nucleoside triphosphate hydrolases"/>
    <property type="match status" value="1"/>
</dbReference>
<dbReference type="PANTHER" id="PTHR46312:SF2">
    <property type="entry name" value="NUCLEOTIDE-BINDING OLIGOMERIZATION DOMAIN-CONTAINING PROTEIN 2-LIKE"/>
    <property type="match status" value="1"/>
</dbReference>
<dbReference type="Gene3D" id="3.80.10.10">
    <property type="entry name" value="Ribonuclease Inhibitor"/>
    <property type="match status" value="1"/>
</dbReference>
<organism evidence="5 6">
    <name type="scientific">Branchiostoma lanceolatum</name>
    <name type="common">Common lancelet</name>
    <name type="synonym">Amphioxus lanceolatum</name>
    <dbReference type="NCBI Taxonomy" id="7740"/>
    <lineage>
        <taxon>Eukaryota</taxon>
        <taxon>Metazoa</taxon>
        <taxon>Chordata</taxon>
        <taxon>Cephalochordata</taxon>
        <taxon>Leptocardii</taxon>
        <taxon>Amphioxiformes</taxon>
        <taxon>Branchiostomatidae</taxon>
        <taxon>Branchiostoma</taxon>
    </lineage>
</organism>
<dbReference type="Gene3D" id="3.40.50.300">
    <property type="entry name" value="P-loop containing nucleotide triphosphate hydrolases"/>
    <property type="match status" value="1"/>
</dbReference>
<dbReference type="SUPFAM" id="SSF52047">
    <property type="entry name" value="RNI-like"/>
    <property type="match status" value="1"/>
</dbReference>
<feature type="compositionally biased region" description="Polar residues" evidence="3">
    <location>
        <begin position="162"/>
        <end position="171"/>
    </location>
</feature>
<evidence type="ECO:0000256" key="3">
    <source>
        <dbReference type="SAM" id="MobiDB-lite"/>
    </source>
</evidence>
<feature type="domain" description="NACHT" evidence="4">
    <location>
        <begin position="329"/>
        <end position="448"/>
    </location>
</feature>
<dbReference type="Pfam" id="PF05729">
    <property type="entry name" value="NACHT"/>
    <property type="match status" value="1"/>
</dbReference>
<dbReference type="InterPro" id="IPR027417">
    <property type="entry name" value="P-loop_NTPase"/>
</dbReference>
<dbReference type="GO" id="GO:0005524">
    <property type="term" value="F:ATP binding"/>
    <property type="evidence" value="ECO:0007669"/>
    <property type="project" value="UniProtKB-KW"/>
</dbReference>
<proteinExistence type="predicted"/>
<reference evidence="5" key="1">
    <citation type="submission" date="2022-01" db="EMBL/GenBank/DDBJ databases">
        <authorList>
            <person name="Braso-Vives M."/>
        </authorList>
    </citation>
    <scope>NUCLEOTIDE SEQUENCE</scope>
</reference>
<dbReference type="PANTHER" id="PTHR46312">
    <property type="entry name" value="NACHT DOMAIN-CONTAINING PROTEIN"/>
    <property type="match status" value="1"/>
</dbReference>
<evidence type="ECO:0000256" key="1">
    <source>
        <dbReference type="ARBA" id="ARBA00022741"/>
    </source>
</evidence>
<keyword evidence="6" id="KW-1185">Reference proteome</keyword>
<dbReference type="PROSITE" id="PS50837">
    <property type="entry name" value="NACHT"/>
    <property type="match status" value="1"/>
</dbReference>
<keyword evidence="1" id="KW-0547">Nucleotide-binding</keyword>
<dbReference type="AlphaFoldDB" id="A0A8K0F2E5"/>
<dbReference type="Proteomes" id="UP000838412">
    <property type="component" value="Chromosome 8"/>
</dbReference>
<evidence type="ECO:0000313" key="5">
    <source>
        <dbReference type="EMBL" id="CAH1272317.1"/>
    </source>
</evidence>
<dbReference type="EMBL" id="OV696693">
    <property type="protein sequence ID" value="CAH1272317.1"/>
    <property type="molecule type" value="Genomic_DNA"/>
</dbReference>
<keyword evidence="2" id="KW-0067">ATP-binding</keyword>
<gene>
    <name evidence="5" type="primary">NLRC4</name>
    <name evidence="5" type="ORF">BLAG_LOCUS23998</name>
</gene>
<accession>A0A8K0F2E5</accession>